<accession>A0AAU7KBW8</accession>
<name>A0AAU7KBW8_9GAMM</name>
<dbReference type="RefSeq" id="WP_348826486.1">
    <property type="nucleotide sequence ID" value="NZ_CP098827.1"/>
</dbReference>
<sequence length="95" mass="10585">MSRQDGWYWVKEHSYENWVAWHWNGVDFAGVDEDCFAEIGPRIPTPDEPWQCVPVEPTREMAESGQIASEAGCHVEGIYCDMIAAAPKSGGGDEP</sequence>
<dbReference type="AlphaFoldDB" id="A0AAU7KBW8"/>
<evidence type="ECO:0000313" key="1">
    <source>
        <dbReference type="EMBL" id="XBO69176.1"/>
    </source>
</evidence>
<organism evidence="1">
    <name type="scientific">Halomonas sp. RT37</name>
    <dbReference type="NCBI Taxonomy" id="2950872"/>
    <lineage>
        <taxon>Bacteria</taxon>
        <taxon>Pseudomonadati</taxon>
        <taxon>Pseudomonadota</taxon>
        <taxon>Gammaproteobacteria</taxon>
        <taxon>Oceanospirillales</taxon>
        <taxon>Halomonadaceae</taxon>
        <taxon>Halomonas</taxon>
    </lineage>
</organism>
<reference evidence="1" key="1">
    <citation type="submission" date="2022-06" db="EMBL/GenBank/DDBJ databases">
        <title>A novel DMS-producing enzyme.</title>
        <authorList>
            <person name="Zhang Y."/>
        </authorList>
    </citation>
    <scope>NUCLEOTIDE SEQUENCE</scope>
    <source>
        <strain evidence="1">RT37</strain>
    </source>
</reference>
<dbReference type="EMBL" id="CP098827">
    <property type="protein sequence ID" value="XBO69176.1"/>
    <property type="molecule type" value="Genomic_DNA"/>
</dbReference>
<gene>
    <name evidence="1" type="ORF">NFG58_11060</name>
</gene>
<protein>
    <submittedName>
        <fullName evidence="1">Uncharacterized protein</fullName>
    </submittedName>
</protein>
<proteinExistence type="predicted"/>